<dbReference type="Pfam" id="PF25597">
    <property type="entry name" value="SH3_retrovirus"/>
    <property type="match status" value="2"/>
</dbReference>
<dbReference type="Gene3D" id="3.30.420.10">
    <property type="entry name" value="Ribonuclease H-like superfamily/Ribonuclease H"/>
    <property type="match status" value="1"/>
</dbReference>
<evidence type="ECO:0000259" key="6">
    <source>
        <dbReference type="Pfam" id="PF25597"/>
    </source>
</evidence>
<evidence type="ECO:0000256" key="2">
    <source>
        <dbReference type="ARBA" id="ARBA00022801"/>
    </source>
</evidence>
<dbReference type="InterPro" id="IPR013103">
    <property type="entry name" value="RVT_2"/>
</dbReference>
<dbReference type="PANTHER" id="PTHR42648">
    <property type="entry name" value="TRANSPOSASE, PUTATIVE-RELATED"/>
    <property type="match status" value="1"/>
</dbReference>
<feature type="region of interest" description="Disordered" evidence="3">
    <location>
        <begin position="191"/>
        <end position="215"/>
    </location>
</feature>
<feature type="domain" description="Retroviral polymerase SH3-like" evidence="6">
    <location>
        <begin position="60"/>
        <end position="109"/>
    </location>
</feature>
<evidence type="ECO:0008006" key="9">
    <source>
        <dbReference type="Google" id="ProtNLM"/>
    </source>
</evidence>
<feature type="domain" description="Retroviral polymerase SH3-like" evidence="6">
    <location>
        <begin position="516"/>
        <end position="550"/>
    </location>
</feature>
<dbReference type="EMBL" id="CP144754">
    <property type="protein sequence ID" value="WVZ97479.1"/>
    <property type="molecule type" value="Genomic_DNA"/>
</dbReference>
<evidence type="ECO:0000313" key="8">
    <source>
        <dbReference type="Proteomes" id="UP001341281"/>
    </source>
</evidence>
<dbReference type="GO" id="GO:0003676">
    <property type="term" value="F:nucleic acid binding"/>
    <property type="evidence" value="ECO:0007669"/>
    <property type="project" value="InterPro"/>
</dbReference>
<accession>A0AAQ3UYB2</accession>
<dbReference type="AlphaFoldDB" id="A0AAQ3UYB2"/>
<keyword evidence="4" id="KW-0472">Membrane</keyword>
<dbReference type="InterPro" id="IPR057670">
    <property type="entry name" value="SH3_retrovirus"/>
</dbReference>
<protein>
    <recommendedName>
        <fullName evidence="9">Reverse transcriptase Ty1/copia-type domain-containing protein</fullName>
    </recommendedName>
</protein>
<sequence length="920" mass="104252">MAWSSAGPDDCGHGARSSRVGRPSERSGAFMTAVYLLNHLPTKSLNGVTPYEAWHGKKPALADRSHAGVFIGYAEGVKGYRVLDPTTMRVCTARDVIFDEASSWDWSSTGVEDGELTMEFILNELSSTERKGLLTPLHRVRWALQRWRWGPSTGHAHNTCTNRTGFRRDACQRARCSIARVRDAVERRRPSAGCGARGVSNPAHGEPSSFAEAERDPAWRKAMQEINSVERNKMWELVKLPHGHRAITLKWVYKLKRDEAGNVVKQKARLVARGLQGDLKGVANNVGKMAVAMEREAAIQEKAMNEDPQKKFREKAVAELRKLGRREKEADEKWINIGCWPTQEDLKGRMKHIEGGARYEVCISKTWWNKKDDFSRHTWIYFMKNHSEALSIYKNFSAMVRTHFDTSIRVFRATMQVKTFFMLFVRSFLRKNGVAERKHRHLLETARALMLASSVLPHFWVEAVSTATYLINIQPSSFMGAFHLSVFVARRLIILISVFSVVFAMCFSHLVNAPRYSVEHKGYRCWDPVGRRMWIYRDVVFDESRVVPPSVVPPVQSPSESSSLTPDYTTKPPLAMAEEIAVLERSGTWNLVPTPSHVRPITYKWVYKVKTRSDGSLERYKACLVARGFQQEYGRDYDETFAPVAHMTTVRALLAVASIRQWSISQLDVKNAFLNDELREEVYMRHCLGILFLRVWFVVFVTLSTRFASVVTAVGFSASAHDPALFVHTSSCGCTLLLYVDDMIITGDDPQFIAFVMTHLGEFLCLILALFIIFLGLRFPLHEGFYLSQQKYIQGLLDRASITDHRTDEAPMELNVHLCATDGEPLDDPTHYRHISCISSLSSTIVTFFVSYVILVGLCHIVCSFHALALYTFRLIVMLLGLVISSDRRSLSAYCVFLGGSFIAWKTKKQTAVSRSHSST</sequence>
<dbReference type="Pfam" id="PF07727">
    <property type="entry name" value="RVT_2"/>
    <property type="match status" value="2"/>
</dbReference>
<dbReference type="InterPro" id="IPR039537">
    <property type="entry name" value="Retrotran_Ty1/copia-like"/>
</dbReference>
<dbReference type="Proteomes" id="UP001341281">
    <property type="component" value="Chromosome 10"/>
</dbReference>
<feature type="domain" description="Reverse transcriptase Ty1/copia-type" evidence="5">
    <location>
        <begin position="588"/>
        <end position="689"/>
    </location>
</feature>
<dbReference type="GO" id="GO:0046872">
    <property type="term" value="F:metal ion binding"/>
    <property type="evidence" value="ECO:0007669"/>
    <property type="project" value="UniProtKB-KW"/>
</dbReference>
<dbReference type="PANTHER" id="PTHR42648:SF31">
    <property type="entry name" value="RNA-DIRECTED DNA POLYMERASE"/>
    <property type="match status" value="1"/>
</dbReference>
<evidence type="ECO:0000256" key="3">
    <source>
        <dbReference type="SAM" id="MobiDB-lite"/>
    </source>
</evidence>
<dbReference type="SUPFAM" id="SSF56672">
    <property type="entry name" value="DNA/RNA polymerases"/>
    <property type="match status" value="1"/>
</dbReference>
<dbReference type="InterPro" id="IPR036397">
    <property type="entry name" value="RNaseH_sf"/>
</dbReference>
<evidence type="ECO:0000256" key="4">
    <source>
        <dbReference type="SAM" id="Phobius"/>
    </source>
</evidence>
<feature type="transmembrane region" description="Helical" evidence="4">
    <location>
        <begin position="752"/>
        <end position="777"/>
    </location>
</feature>
<evidence type="ECO:0000256" key="1">
    <source>
        <dbReference type="ARBA" id="ARBA00022723"/>
    </source>
</evidence>
<keyword evidence="1" id="KW-0479">Metal-binding</keyword>
<organism evidence="7 8">
    <name type="scientific">Paspalum notatum var. saurae</name>
    <dbReference type="NCBI Taxonomy" id="547442"/>
    <lineage>
        <taxon>Eukaryota</taxon>
        <taxon>Viridiplantae</taxon>
        <taxon>Streptophyta</taxon>
        <taxon>Embryophyta</taxon>
        <taxon>Tracheophyta</taxon>
        <taxon>Spermatophyta</taxon>
        <taxon>Magnoliopsida</taxon>
        <taxon>Liliopsida</taxon>
        <taxon>Poales</taxon>
        <taxon>Poaceae</taxon>
        <taxon>PACMAD clade</taxon>
        <taxon>Panicoideae</taxon>
        <taxon>Andropogonodae</taxon>
        <taxon>Paspaleae</taxon>
        <taxon>Paspalinae</taxon>
        <taxon>Paspalum</taxon>
    </lineage>
</organism>
<keyword evidence="2" id="KW-0378">Hydrolase</keyword>
<gene>
    <name evidence="7" type="ORF">U9M48_043012</name>
</gene>
<keyword evidence="8" id="KW-1185">Reference proteome</keyword>
<dbReference type="InterPro" id="IPR012337">
    <property type="entry name" value="RNaseH-like_sf"/>
</dbReference>
<feature type="domain" description="Reverse transcriptase Ty1/copia-type" evidence="5">
    <location>
        <begin position="232"/>
        <end position="275"/>
    </location>
</feature>
<evidence type="ECO:0000259" key="5">
    <source>
        <dbReference type="Pfam" id="PF07727"/>
    </source>
</evidence>
<proteinExistence type="predicted"/>
<name>A0AAQ3UYB2_PASNO</name>
<dbReference type="SUPFAM" id="SSF53098">
    <property type="entry name" value="Ribonuclease H-like"/>
    <property type="match status" value="1"/>
</dbReference>
<keyword evidence="4" id="KW-1133">Transmembrane helix</keyword>
<feature type="region of interest" description="Disordered" evidence="3">
    <location>
        <begin position="1"/>
        <end position="24"/>
    </location>
</feature>
<dbReference type="GO" id="GO:0016787">
    <property type="term" value="F:hydrolase activity"/>
    <property type="evidence" value="ECO:0007669"/>
    <property type="project" value="UniProtKB-KW"/>
</dbReference>
<feature type="transmembrane region" description="Helical" evidence="4">
    <location>
        <begin position="691"/>
        <end position="718"/>
    </location>
</feature>
<evidence type="ECO:0000313" key="7">
    <source>
        <dbReference type="EMBL" id="WVZ97479.1"/>
    </source>
</evidence>
<keyword evidence="4" id="KW-0812">Transmembrane</keyword>
<reference evidence="7 8" key="1">
    <citation type="submission" date="2024-02" db="EMBL/GenBank/DDBJ databases">
        <title>High-quality chromosome-scale genome assembly of Pensacola bahiagrass (Paspalum notatum Flugge var. saurae).</title>
        <authorList>
            <person name="Vega J.M."/>
            <person name="Podio M."/>
            <person name="Orjuela J."/>
            <person name="Siena L.A."/>
            <person name="Pessino S.C."/>
            <person name="Combes M.C."/>
            <person name="Mariac C."/>
            <person name="Albertini E."/>
            <person name="Pupilli F."/>
            <person name="Ortiz J.P.A."/>
            <person name="Leblanc O."/>
        </authorList>
    </citation>
    <scope>NUCLEOTIDE SEQUENCE [LARGE SCALE GENOMIC DNA]</scope>
    <source>
        <strain evidence="7">R1</strain>
        <tissue evidence="7">Leaf</tissue>
    </source>
</reference>
<feature type="transmembrane region" description="Helical" evidence="4">
    <location>
        <begin position="491"/>
        <end position="511"/>
    </location>
</feature>
<dbReference type="InterPro" id="IPR043502">
    <property type="entry name" value="DNA/RNA_pol_sf"/>
</dbReference>